<reference evidence="1" key="1">
    <citation type="journal article" date="2020" name="mSystems">
        <title>Genome- and Community-Level Interaction Insights into Carbon Utilization and Element Cycling Functions of Hydrothermarchaeota in Hydrothermal Sediment.</title>
        <authorList>
            <person name="Zhou Z."/>
            <person name="Liu Y."/>
            <person name="Xu W."/>
            <person name="Pan J."/>
            <person name="Luo Z.H."/>
            <person name="Li M."/>
        </authorList>
    </citation>
    <scope>NUCLEOTIDE SEQUENCE [LARGE SCALE GENOMIC DNA]</scope>
    <source>
        <strain evidence="1">HyVt-19</strain>
    </source>
</reference>
<dbReference type="InterPro" id="IPR008869">
    <property type="entry name" value="MlaC/ttg2D"/>
</dbReference>
<sequence>MKRLTLNFGIVVLFVLVIIVVNCHAKADVEVAPIDVIRNGTEQVLAILRQCKPGEHLKISAHREELRKIVSQYFDFDEMAVRVLGIYWKRQKPEDREEFKRLFKELLFRAYVDKYDDYECGSEEVLYEGQIIRGPYALVKTKIHGLRDRDTDVVVEYRLKKKKDGWKVYDVIVEGISLIQNYRSQFKSLLVKESFQSLLERMRKKLNIDKQQQQLAG</sequence>
<accession>A0A7C0WV49</accession>
<protein>
    <submittedName>
        <fullName evidence="1">ABC transporter substrate-binding protein</fullName>
    </submittedName>
</protein>
<dbReference type="Proteomes" id="UP000886355">
    <property type="component" value="Unassembled WGS sequence"/>
</dbReference>
<dbReference type="PANTHER" id="PTHR36573">
    <property type="entry name" value="INTERMEMBRANE PHOSPHOLIPID TRANSPORT SYSTEM BINDING PROTEIN MLAC"/>
    <property type="match status" value="1"/>
</dbReference>
<dbReference type="PANTHER" id="PTHR36573:SF1">
    <property type="entry name" value="INTERMEMBRANE PHOSPHOLIPID TRANSPORT SYSTEM BINDING PROTEIN MLAC"/>
    <property type="match status" value="1"/>
</dbReference>
<dbReference type="EMBL" id="DQZW01000114">
    <property type="protein sequence ID" value="HDL89745.1"/>
    <property type="molecule type" value="Genomic_DNA"/>
</dbReference>
<name>A0A7C0WV49_9BACT</name>
<dbReference type="AlphaFoldDB" id="A0A7C0WV49"/>
<dbReference type="PIRSF" id="PIRSF004649">
    <property type="entry name" value="MlaC"/>
    <property type="match status" value="1"/>
</dbReference>
<organism evidence="1">
    <name type="scientific">Thermodesulforhabdus norvegica</name>
    <dbReference type="NCBI Taxonomy" id="39841"/>
    <lineage>
        <taxon>Bacteria</taxon>
        <taxon>Pseudomonadati</taxon>
        <taxon>Thermodesulfobacteriota</taxon>
        <taxon>Syntrophobacteria</taxon>
        <taxon>Syntrophobacterales</taxon>
        <taxon>Thermodesulforhabdaceae</taxon>
        <taxon>Thermodesulforhabdus</taxon>
    </lineage>
</organism>
<dbReference type="Gene3D" id="3.10.450.710">
    <property type="entry name" value="Tgt2/MlaC"/>
    <property type="match status" value="1"/>
</dbReference>
<dbReference type="Pfam" id="PF05494">
    <property type="entry name" value="MlaC"/>
    <property type="match status" value="1"/>
</dbReference>
<dbReference type="InterPro" id="IPR042245">
    <property type="entry name" value="Tgt2/MlaC_sf"/>
</dbReference>
<gene>
    <name evidence="1" type="ORF">ENG14_02445</name>
</gene>
<comment type="caution">
    <text evidence="1">The sequence shown here is derived from an EMBL/GenBank/DDBJ whole genome shotgun (WGS) entry which is preliminary data.</text>
</comment>
<evidence type="ECO:0000313" key="1">
    <source>
        <dbReference type="EMBL" id="HDL89745.1"/>
    </source>
</evidence>
<proteinExistence type="predicted"/>